<feature type="binding site" evidence="5">
    <location>
        <position position="249"/>
    </location>
    <ligand>
        <name>S-adenosyl-L-methionine</name>
        <dbReference type="ChEBI" id="CHEBI:59789"/>
    </ligand>
</feature>
<sequence length="388" mass="41316">MTPAARVQASIDLLDDILAGSAVEKALTGWARRSRFAGSKDRAAVRDHVFQALRCRRSYACLGGSETGRGIMIGALRAAGTDLGSVFTGEGYAPAPLTPDETGTVQAPLNGGQSLDLPDWLLPLFNVSLGGNAEQTALALRERAPVMLRANLRKTAVDQVLSKLAEDGIVAEPDPIAKTALRVVEGERRIASSSAYLDGFVELQDGSSQAAVETLTIPAGARILDYCAGGGGKVLAMAGLHEARWFAHDALPQRMKDLPERATRAGVSVTLLETADLEAQDSFDLVLCDVPCSGSGTWRRSPDAKWRFTPDRLKELQNLQSDILHKAAGLVASGGVLAYSTCSVLIEENEGQIADFAGQTPGWAVRYQKRWPVSEAGDGFFVALLSRV</sequence>
<accession>A0A1Y5R8X5</accession>
<comment type="caution">
    <text evidence="5">Lacks conserved residue(s) required for the propagation of feature annotation.</text>
</comment>
<dbReference type="InterPro" id="IPR054728">
    <property type="entry name" value="RsmB-like_ferredoxin"/>
</dbReference>
<dbReference type="InterPro" id="IPR023267">
    <property type="entry name" value="RCMT"/>
</dbReference>
<evidence type="ECO:0000256" key="4">
    <source>
        <dbReference type="ARBA" id="ARBA00022884"/>
    </source>
</evidence>
<dbReference type="EC" id="2.1.1.176" evidence="7"/>
<dbReference type="GO" id="GO:0001510">
    <property type="term" value="P:RNA methylation"/>
    <property type="evidence" value="ECO:0007669"/>
    <property type="project" value="InterPro"/>
</dbReference>
<feature type="domain" description="SAM-dependent MTase RsmB/NOP-type" evidence="6">
    <location>
        <begin position="136"/>
        <end position="388"/>
    </location>
</feature>
<dbReference type="PROSITE" id="PS51686">
    <property type="entry name" value="SAM_MT_RSMB_NOP"/>
    <property type="match status" value="1"/>
</dbReference>
<dbReference type="InterPro" id="IPR029063">
    <property type="entry name" value="SAM-dependent_MTases_sf"/>
</dbReference>
<evidence type="ECO:0000256" key="2">
    <source>
        <dbReference type="ARBA" id="ARBA00022679"/>
    </source>
</evidence>
<dbReference type="PANTHER" id="PTHR22807">
    <property type="entry name" value="NOP2 YEAST -RELATED NOL1/NOP2/FMU SUN DOMAIN-CONTAINING"/>
    <property type="match status" value="1"/>
</dbReference>
<keyword evidence="4 5" id="KW-0694">RNA-binding</keyword>
<dbReference type="PANTHER" id="PTHR22807:SF53">
    <property type="entry name" value="RIBOSOMAL RNA SMALL SUBUNIT METHYLTRANSFERASE B-RELATED"/>
    <property type="match status" value="1"/>
</dbReference>
<evidence type="ECO:0000256" key="5">
    <source>
        <dbReference type="PROSITE-ProRule" id="PRU01023"/>
    </source>
</evidence>
<feature type="binding site" evidence="5">
    <location>
        <position position="289"/>
    </location>
    <ligand>
        <name>S-adenosyl-L-methionine</name>
        <dbReference type="ChEBI" id="CHEBI:59789"/>
    </ligand>
</feature>
<dbReference type="InterPro" id="IPR001678">
    <property type="entry name" value="MeTrfase_RsmB-F_NOP2_dom"/>
</dbReference>
<evidence type="ECO:0000313" key="8">
    <source>
        <dbReference type="Proteomes" id="UP000193827"/>
    </source>
</evidence>
<dbReference type="PRINTS" id="PR02008">
    <property type="entry name" value="RCMTFAMILY"/>
</dbReference>
<evidence type="ECO:0000256" key="3">
    <source>
        <dbReference type="ARBA" id="ARBA00022691"/>
    </source>
</evidence>
<dbReference type="GO" id="GO:0008173">
    <property type="term" value="F:RNA methyltransferase activity"/>
    <property type="evidence" value="ECO:0007669"/>
    <property type="project" value="InterPro"/>
</dbReference>
<dbReference type="OrthoDB" id="9810297at2"/>
<dbReference type="Proteomes" id="UP000193827">
    <property type="component" value="Unassembled WGS sequence"/>
</dbReference>
<organism evidence="7 8">
    <name type="scientific">Roseovarius litorisediminis</name>
    <dbReference type="NCBI Taxonomy" id="1312363"/>
    <lineage>
        <taxon>Bacteria</taxon>
        <taxon>Pseudomonadati</taxon>
        <taxon>Pseudomonadota</taxon>
        <taxon>Alphaproteobacteria</taxon>
        <taxon>Rhodobacterales</taxon>
        <taxon>Roseobacteraceae</taxon>
        <taxon>Roseovarius</taxon>
    </lineage>
</organism>
<keyword evidence="1 5" id="KW-0489">Methyltransferase</keyword>
<dbReference type="GO" id="GO:0003723">
    <property type="term" value="F:RNA binding"/>
    <property type="evidence" value="ECO:0007669"/>
    <property type="project" value="UniProtKB-UniRule"/>
</dbReference>
<name>A0A1Y5R8X5_9RHOB</name>
<evidence type="ECO:0000256" key="1">
    <source>
        <dbReference type="ARBA" id="ARBA00022603"/>
    </source>
</evidence>
<dbReference type="RefSeq" id="WP_085890570.1">
    <property type="nucleotide sequence ID" value="NZ_FWFL01000001.1"/>
</dbReference>
<dbReference type="Pfam" id="PF01189">
    <property type="entry name" value="Methyltr_RsmB-F"/>
    <property type="match status" value="1"/>
</dbReference>
<comment type="similarity">
    <text evidence="5">Belongs to the class I-like SAM-binding methyltransferase superfamily. RsmB/NOP family.</text>
</comment>
<dbReference type="Gene3D" id="3.40.50.150">
    <property type="entry name" value="Vaccinia Virus protein VP39"/>
    <property type="match status" value="1"/>
</dbReference>
<keyword evidence="3 5" id="KW-0949">S-adenosyl-L-methionine</keyword>
<evidence type="ECO:0000259" key="6">
    <source>
        <dbReference type="PROSITE" id="PS51686"/>
    </source>
</evidence>
<keyword evidence="8" id="KW-1185">Reference proteome</keyword>
<dbReference type="InterPro" id="IPR049560">
    <property type="entry name" value="MeTrfase_RsmB-F_NOP2_cat"/>
</dbReference>
<dbReference type="AlphaFoldDB" id="A0A1Y5R8X5"/>
<keyword evidence="2 5" id="KW-0808">Transferase</keyword>
<dbReference type="Pfam" id="PF22458">
    <property type="entry name" value="RsmF-B_ferredox"/>
    <property type="match status" value="1"/>
</dbReference>
<protein>
    <submittedName>
        <fullName evidence="7">Ribosomal RNA small subunit methyltransferase B</fullName>
        <ecNumber evidence="7">2.1.1.176</ecNumber>
    </submittedName>
</protein>
<dbReference type="SUPFAM" id="SSF53335">
    <property type="entry name" value="S-adenosyl-L-methionine-dependent methyltransferases"/>
    <property type="match status" value="1"/>
</dbReference>
<evidence type="ECO:0000313" key="7">
    <source>
        <dbReference type="EMBL" id="SLN11875.1"/>
    </source>
</evidence>
<reference evidence="7 8" key="1">
    <citation type="submission" date="2017-03" db="EMBL/GenBank/DDBJ databases">
        <authorList>
            <person name="Afonso C.L."/>
            <person name="Miller P.J."/>
            <person name="Scott M.A."/>
            <person name="Spackman E."/>
            <person name="Goraichik I."/>
            <person name="Dimitrov K.M."/>
            <person name="Suarez D.L."/>
            <person name="Swayne D.E."/>
        </authorList>
    </citation>
    <scope>NUCLEOTIDE SEQUENCE [LARGE SCALE GENOMIC DNA]</scope>
    <source>
        <strain evidence="7 8">CECT 8287</strain>
    </source>
</reference>
<dbReference type="EMBL" id="FWFL01000001">
    <property type="protein sequence ID" value="SLN11875.1"/>
    <property type="molecule type" value="Genomic_DNA"/>
</dbReference>
<proteinExistence type="inferred from homology"/>
<gene>
    <name evidence="7" type="primary">rsmB_1</name>
    <name evidence="7" type="ORF">PEL8287_00289</name>
</gene>
<dbReference type="Gene3D" id="3.30.70.1170">
    <property type="entry name" value="Sun protein, domain 3"/>
    <property type="match status" value="1"/>
</dbReference>
<feature type="active site" description="Nucleophile" evidence="5">
    <location>
        <position position="342"/>
    </location>
</feature>